<dbReference type="AlphaFoldDB" id="A0A0F8W168"/>
<protein>
    <recommendedName>
        <fullName evidence="1">Carboxymuconolactone decarboxylase-like domain-containing protein</fullName>
    </recommendedName>
</protein>
<evidence type="ECO:0000313" key="2">
    <source>
        <dbReference type="EMBL" id="KKK50437.1"/>
    </source>
</evidence>
<feature type="domain" description="Carboxymuconolactone decarboxylase-like" evidence="1">
    <location>
        <begin position="224"/>
        <end position="270"/>
    </location>
</feature>
<dbReference type="SUPFAM" id="SSF53850">
    <property type="entry name" value="Periplasmic binding protein-like II"/>
    <property type="match status" value="1"/>
</dbReference>
<feature type="non-terminal residue" evidence="2">
    <location>
        <position position="270"/>
    </location>
</feature>
<dbReference type="GO" id="GO:0051920">
    <property type="term" value="F:peroxiredoxin activity"/>
    <property type="evidence" value="ECO:0007669"/>
    <property type="project" value="InterPro"/>
</dbReference>
<dbReference type="InterPro" id="IPR003779">
    <property type="entry name" value="CMD-like"/>
</dbReference>
<dbReference type="EMBL" id="LAZR01068024">
    <property type="protein sequence ID" value="KKK50437.1"/>
    <property type="molecule type" value="Genomic_DNA"/>
</dbReference>
<dbReference type="PANTHER" id="PTHR43649:SF31">
    <property type="entry name" value="SN-GLYCEROL-3-PHOSPHATE-BINDING PERIPLASMIC PROTEIN UGPB"/>
    <property type="match status" value="1"/>
</dbReference>
<dbReference type="Gene3D" id="1.20.1290.10">
    <property type="entry name" value="AhpD-like"/>
    <property type="match status" value="1"/>
</dbReference>
<evidence type="ECO:0000259" key="1">
    <source>
        <dbReference type="Pfam" id="PF02627"/>
    </source>
</evidence>
<reference evidence="2" key="1">
    <citation type="journal article" date="2015" name="Nature">
        <title>Complex archaea that bridge the gap between prokaryotes and eukaryotes.</title>
        <authorList>
            <person name="Spang A."/>
            <person name="Saw J.H."/>
            <person name="Jorgensen S.L."/>
            <person name="Zaremba-Niedzwiedzka K."/>
            <person name="Martijn J."/>
            <person name="Lind A.E."/>
            <person name="van Eijk R."/>
            <person name="Schleper C."/>
            <person name="Guy L."/>
            <person name="Ettema T.J."/>
        </authorList>
    </citation>
    <scope>NUCLEOTIDE SEQUENCE</scope>
</reference>
<dbReference type="InterPro" id="IPR029032">
    <property type="entry name" value="AhpD-like"/>
</dbReference>
<name>A0A0F8W168_9ZZZZ</name>
<proteinExistence type="predicted"/>
<dbReference type="InterPro" id="IPR050490">
    <property type="entry name" value="Bact_solute-bd_prot1"/>
</dbReference>
<comment type="caution">
    <text evidence="2">The sequence shown here is derived from an EMBL/GenBank/DDBJ whole genome shotgun (WGS) entry which is preliminary data.</text>
</comment>
<accession>A0A0F8W168</accession>
<dbReference type="Gene3D" id="3.40.190.10">
    <property type="entry name" value="Periplasmic binding protein-like II"/>
    <property type="match status" value="1"/>
</dbReference>
<sequence>MKGAGAAAVAAAAGVAGYGIGSSQTATCAELVVAEAVGGKVTIWVSSANNMKYFPQLVEKFLVENPDFIHEIEVVHVTGGIYEKFTAALIAGKGAPASVNVASNVMAGLFKGGMVKETLYDLRPWLLEDYPNYNTEFIKWAPYTDIDGAVYGMEIGLSACVYYYRKDLHDAAGVDPTTYVTYDDFVKGGVAFNKFHPGKFSMVADLGGTDTLALLMTHLIIAKQGYLKYYEETYRSGILDMKTKELISISASLAAGCHNCLIGHIKKARQ</sequence>
<dbReference type="Pfam" id="PF02627">
    <property type="entry name" value="CMD"/>
    <property type="match status" value="1"/>
</dbReference>
<dbReference type="PANTHER" id="PTHR43649">
    <property type="entry name" value="ARABINOSE-BINDING PROTEIN-RELATED"/>
    <property type="match status" value="1"/>
</dbReference>
<gene>
    <name evidence="2" type="ORF">LCGC14_3125030</name>
</gene>
<organism evidence="2">
    <name type="scientific">marine sediment metagenome</name>
    <dbReference type="NCBI Taxonomy" id="412755"/>
    <lineage>
        <taxon>unclassified sequences</taxon>
        <taxon>metagenomes</taxon>
        <taxon>ecological metagenomes</taxon>
    </lineage>
</organism>